<proteinExistence type="inferred from homology"/>
<dbReference type="GO" id="GO:0006412">
    <property type="term" value="P:translation"/>
    <property type="evidence" value="ECO:0007669"/>
    <property type="project" value="InterPro"/>
</dbReference>
<dbReference type="NCBIfam" id="TIGR01032">
    <property type="entry name" value="rplT_bact"/>
    <property type="match status" value="1"/>
</dbReference>
<keyword evidence="6" id="KW-0150">Chloroplast</keyword>
<dbReference type="GO" id="GO:1990904">
    <property type="term" value="C:ribonucleoprotein complex"/>
    <property type="evidence" value="ECO:0007669"/>
    <property type="project" value="UniProtKB-KW"/>
</dbReference>
<dbReference type="SUPFAM" id="SSF74731">
    <property type="entry name" value="Ribosomal protein L20"/>
    <property type="match status" value="1"/>
</dbReference>
<dbReference type="CDD" id="cd07026">
    <property type="entry name" value="Ribosomal_L20"/>
    <property type="match status" value="1"/>
</dbReference>
<gene>
    <name evidence="4" type="primary">rpl20</name>
</gene>
<geneLocation type="chloroplast" evidence="6"/>
<dbReference type="GO" id="GO:0003735">
    <property type="term" value="F:structural constituent of ribosome"/>
    <property type="evidence" value="ECO:0007669"/>
    <property type="project" value="InterPro"/>
</dbReference>
<evidence type="ECO:0000256" key="3">
    <source>
        <dbReference type="ARBA" id="ARBA00023274"/>
    </source>
</evidence>
<comment type="subcellular location">
    <subcellularLocation>
        <location evidence="4">Plastid</location>
        <location evidence="4">Chloroplast</location>
    </subcellularLocation>
</comment>
<keyword evidence="6" id="KW-0934">Plastid</keyword>
<keyword evidence="4" id="KW-0694">RNA-binding</keyword>
<dbReference type="GO" id="GO:0009507">
    <property type="term" value="C:chloroplast"/>
    <property type="evidence" value="ECO:0007669"/>
    <property type="project" value="UniProtKB-SubCell"/>
</dbReference>
<dbReference type="InterPro" id="IPR035566">
    <property type="entry name" value="Ribosomal_protein_bL20_C"/>
</dbReference>
<comment type="function">
    <text evidence="4">Binds directly to 23S ribosomal RNA and is necessary for the in vitro assembly process of the 50S ribosomal subunit. It is not involved in the protein synthesizing functions of that subunit.</text>
</comment>
<dbReference type="AlphaFoldDB" id="A0A3G3LLP3"/>
<dbReference type="HAMAP" id="MF_00382">
    <property type="entry name" value="Ribosomal_bL20"/>
    <property type="match status" value="1"/>
</dbReference>
<evidence type="ECO:0000256" key="1">
    <source>
        <dbReference type="ARBA" id="ARBA00007698"/>
    </source>
</evidence>
<dbReference type="GO" id="GO:0005840">
    <property type="term" value="C:ribosome"/>
    <property type="evidence" value="ECO:0007669"/>
    <property type="project" value="UniProtKB-KW"/>
</dbReference>
<comment type="similarity">
    <text evidence="1 4 5">Belongs to the bacterial ribosomal protein bL20 family.</text>
</comment>
<sequence length="112" mass="13322">MSRTKTGFITKKRHKKIIKFNKGYTGSHSRLFKVANQENMHSLSYAYADRRKKKSYFRRVWIKQINNKMKIESSNYNSLVTKLKLLKVDLNRKILAKLSIVDEKVFNVLLKK</sequence>
<name>A0A3G3LLP3_9EUGL</name>
<evidence type="ECO:0000256" key="5">
    <source>
        <dbReference type="RuleBase" id="RU000561"/>
    </source>
</evidence>
<evidence type="ECO:0000313" key="6">
    <source>
        <dbReference type="EMBL" id="AYQ93632.1"/>
    </source>
</evidence>
<evidence type="ECO:0000256" key="2">
    <source>
        <dbReference type="ARBA" id="ARBA00022980"/>
    </source>
</evidence>
<dbReference type="Pfam" id="PF00453">
    <property type="entry name" value="Ribosomal_L20"/>
    <property type="match status" value="1"/>
</dbReference>
<dbReference type="InterPro" id="IPR005813">
    <property type="entry name" value="Ribosomal_bL20"/>
</dbReference>
<dbReference type="PANTHER" id="PTHR10986">
    <property type="entry name" value="39S RIBOSOMAL PROTEIN L20"/>
    <property type="match status" value="1"/>
</dbReference>
<keyword evidence="2 4" id="KW-0689">Ribosomal protein</keyword>
<keyword evidence="4" id="KW-0699">rRNA-binding</keyword>
<dbReference type="GO" id="GO:0000027">
    <property type="term" value="P:ribosomal large subunit assembly"/>
    <property type="evidence" value="ECO:0007669"/>
    <property type="project" value="UniProtKB-UniRule"/>
</dbReference>
<evidence type="ECO:0000256" key="4">
    <source>
        <dbReference type="HAMAP-Rule" id="MF_00382"/>
    </source>
</evidence>
<dbReference type="GO" id="GO:0019843">
    <property type="term" value="F:rRNA binding"/>
    <property type="evidence" value="ECO:0007669"/>
    <property type="project" value="UniProtKB-UniRule"/>
</dbReference>
<protein>
    <recommendedName>
        <fullName evidence="4">Large ribosomal subunit protein bL20c</fullName>
    </recommendedName>
</protein>
<organism evidence="6">
    <name type="scientific">Lepocinclis steinii</name>
    <dbReference type="NCBI Taxonomy" id="459226"/>
    <lineage>
        <taxon>Eukaryota</taxon>
        <taxon>Discoba</taxon>
        <taxon>Euglenozoa</taxon>
        <taxon>Euglenida</taxon>
        <taxon>Spirocuta</taxon>
        <taxon>Euglenophyceae</taxon>
        <taxon>Euglenales</taxon>
        <taxon>Phacaceae</taxon>
        <taxon>Lepocinclis</taxon>
    </lineage>
</organism>
<dbReference type="EMBL" id="MH898672">
    <property type="protein sequence ID" value="AYQ93632.1"/>
    <property type="molecule type" value="Genomic_DNA"/>
</dbReference>
<reference evidence="6" key="1">
    <citation type="journal article" date="2018" name="Sci. Rep.">
        <title>Dynamic evolution of inverted repeats in Euglenophyta plastid genomes.</title>
        <authorList>
            <person name="Karnkowska A."/>
            <person name="Bennett M.S."/>
            <person name="Triemer R.E."/>
        </authorList>
    </citation>
    <scope>NUCLEOTIDE SEQUENCE</scope>
</reference>
<accession>A0A3G3LLP3</accession>
<dbReference type="Gene3D" id="1.10.1900.20">
    <property type="entry name" value="Ribosomal protein L20"/>
    <property type="match status" value="1"/>
</dbReference>
<dbReference type="Gene3D" id="6.10.160.10">
    <property type="match status" value="1"/>
</dbReference>
<dbReference type="PRINTS" id="PR00062">
    <property type="entry name" value="RIBOSOMALL20"/>
</dbReference>
<keyword evidence="3 4" id="KW-0687">Ribonucleoprotein</keyword>